<sequence>MMEKKFKGTTLDDFLVRDYLIKMLGEGEEFVQDFYRDLLAKSLLFQRLLSKERLPSLTREEIETVLERIFASRRKRKKILEETGEDKLKRAISDLLYGKGSWEERVERFAKELRGVDRKSARDIASEILHFTFPEEYVLWTSWIWDPESESGAVVFLKEEPPKRSMYGETYEEFESIYKQVQEKLLEFGIKVRGYLFVDIFLAMIYATYVDYMTLSTMHSAKGFFPPAGIMARRLLGIIRDEDLMEV</sequence>
<dbReference type="OrthoDB" id="5791859at2"/>
<reference evidence="2 3" key="1">
    <citation type="journal article" date="2010" name="J. Bacteriol.">
        <title>Complete genome sequence of the thermophilic, obligately chemolithoautotrophic hydrogen-oxidizing bacterium Hydrogenobacter thermophilus TK-6.</title>
        <authorList>
            <person name="Arai H."/>
            <person name="Kanbe H."/>
            <person name="Ishii M."/>
            <person name="Igarashi Y."/>
        </authorList>
    </citation>
    <scope>NUCLEOTIDE SEQUENCE [LARGE SCALE GENOMIC DNA]</scope>
    <source>
        <strain evidence="3">DSM 6534 / IAM 12695 / TK-6 [Tokyo]</strain>
    </source>
</reference>
<evidence type="ECO:0000256" key="1">
    <source>
        <dbReference type="SAM" id="Phobius"/>
    </source>
</evidence>
<dbReference type="eggNOG" id="ENOG50331H2">
    <property type="taxonomic scope" value="Bacteria"/>
</dbReference>
<protein>
    <submittedName>
        <fullName evidence="2">Uncharacterized protein</fullName>
    </submittedName>
</protein>
<dbReference type="Proteomes" id="UP000002574">
    <property type="component" value="Chromosome"/>
</dbReference>
<proteinExistence type="predicted"/>
<dbReference type="KEGG" id="hth:HTH_1880"/>
<evidence type="ECO:0000313" key="2">
    <source>
        <dbReference type="EMBL" id="BAI70324.1"/>
    </source>
</evidence>
<dbReference type="PATRIC" id="fig|608538.5.peg.1894"/>
<organism evidence="2 3">
    <name type="scientific">Hydrogenobacter thermophilus (strain DSM 6534 / IAM 12695 / TK-6)</name>
    <dbReference type="NCBI Taxonomy" id="608538"/>
    <lineage>
        <taxon>Bacteria</taxon>
        <taxon>Pseudomonadati</taxon>
        <taxon>Aquificota</taxon>
        <taxon>Aquificia</taxon>
        <taxon>Aquificales</taxon>
        <taxon>Aquificaceae</taxon>
        <taxon>Hydrogenobacter</taxon>
    </lineage>
</organism>
<keyword evidence="1" id="KW-0812">Transmembrane</keyword>
<keyword evidence="1" id="KW-1133">Transmembrane helix</keyword>
<gene>
    <name evidence="2" type="ordered locus">HTH_1880</name>
</gene>
<name>D3DKH2_HYDTT</name>
<keyword evidence="3" id="KW-1185">Reference proteome</keyword>
<accession>D3DKH2</accession>
<dbReference type="AlphaFoldDB" id="D3DKH2"/>
<keyword evidence="1" id="KW-0472">Membrane</keyword>
<dbReference type="RefSeq" id="WP_012964504.1">
    <property type="nucleotide sequence ID" value="NC_013799.1"/>
</dbReference>
<dbReference type="KEGG" id="hte:Hydth_1862"/>
<dbReference type="STRING" id="608538.HTH_1880"/>
<dbReference type="EMBL" id="AP011112">
    <property type="protein sequence ID" value="BAI70324.1"/>
    <property type="molecule type" value="Genomic_DNA"/>
</dbReference>
<feature type="transmembrane region" description="Helical" evidence="1">
    <location>
        <begin position="192"/>
        <end position="209"/>
    </location>
</feature>
<evidence type="ECO:0000313" key="3">
    <source>
        <dbReference type="Proteomes" id="UP000002574"/>
    </source>
</evidence>